<dbReference type="EMBL" id="JRRC01021392">
    <property type="protein sequence ID" value="KHF97912.1"/>
    <property type="molecule type" value="Genomic_DNA"/>
</dbReference>
<comment type="caution">
    <text evidence="1">The sequence shown here is derived from an EMBL/GenBank/DDBJ whole genome shotgun (WGS) entry which is preliminary data.</text>
</comment>
<dbReference type="Proteomes" id="UP000032142">
    <property type="component" value="Unassembled WGS sequence"/>
</dbReference>
<gene>
    <name evidence="1" type="ORF">F383_15733</name>
</gene>
<name>A0A0B0M796_GOSAR</name>
<organism evidence="1 2">
    <name type="scientific">Gossypium arboreum</name>
    <name type="common">Tree cotton</name>
    <name type="synonym">Gossypium nanking</name>
    <dbReference type="NCBI Taxonomy" id="29729"/>
    <lineage>
        <taxon>Eukaryota</taxon>
        <taxon>Viridiplantae</taxon>
        <taxon>Streptophyta</taxon>
        <taxon>Embryophyta</taxon>
        <taxon>Tracheophyta</taxon>
        <taxon>Spermatophyta</taxon>
        <taxon>Magnoliopsida</taxon>
        <taxon>eudicotyledons</taxon>
        <taxon>Gunneridae</taxon>
        <taxon>Pentapetalae</taxon>
        <taxon>rosids</taxon>
        <taxon>malvids</taxon>
        <taxon>Malvales</taxon>
        <taxon>Malvaceae</taxon>
        <taxon>Malvoideae</taxon>
        <taxon>Gossypium</taxon>
    </lineage>
</organism>
<evidence type="ECO:0000313" key="2">
    <source>
        <dbReference type="Proteomes" id="UP000032142"/>
    </source>
</evidence>
<sequence>MRTSVRPCLEHGIGNVMTASVRPCLVHDIGIDMCVGVRPCLGHDIGHIMKASVRPCLGHGIGLDIVAKLISGINGHQRPRSHYHLKLLDGTSKGGKKAW</sequence>
<reference evidence="2" key="1">
    <citation type="submission" date="2014-09" db="EMBL/GenBank/DDBJ databases">
        <authorList>
            <person name="Mudge J."/>
            <person name="Ramaraj T."/>
            <person name="Lindquist I.E."/>
            <person name="Bharti A.K."/>
            <person name="Sundararajan A."/>
            <person name="Cameron C.T."/>
            <person name="Woodward J.E."/>
            <person name="May G.D."/>
            <person name="Brubaker C."/>
            <person name="Broadhvest J."/>
            <person name="Wilkins T.A."/>
        </authorList>
    </citation>
    <scope>NUCLEOTIDE SEQUENCE</scope>
    <source>
        <strain evidence="2">cv. AKA8401</strain>
    </source>
</reference>
<accession>A0A0B0M796</accession>
<evidence type="ECO:0000313" key="1">
    <source>
        <dbReference type="EMBL" id="KHF97912.1"/>
    </source>
</evidence>
<protein>
    <submittedName>
        <fullName evidence="1">Putative purine permease ygfU</fullName>
    </submittedName>
</protein>
<dbReference type="AlphaFoldDB" id="A0A0B0M796"/>
<proteinExistence type="predicted"/>
<keyword evidence="2" id="KW-1185">Reference proteome</keyword>